<reference evidence="3" key="1">
    <citation type="journal article" date="2005" name="Nature">
        <title>The map-based sequence of the rice genome.</title>
        <authorList>
            <consortium name="International rice genome sequencing project (IRGSP)"/>
            <person name="Matsumoto T."/>
            <person name="Wu J."/>
            <person name="Kanamori H."/>
            <person name="Katayose Y."/>
            <person name="Fujisawa M."/>
            <person name="Namiki N."/>
            <person name="Mizuno H."/>
            <person name="Yamamoto K."/>
            <person name="Antonio B.A."/>
            <person name="Baba T."/>
            <person name="Sakata K."/>
            <person name="Nagamura Y."/>
            <person name="Aoki H."/>
            <person name="Arikawa K."/>
            <person name="Arita K."/>
            <person name="Bito T."/>
            <person name="Chiden Y."/>
            <person name="Fujitsuka N."/>
            <person name="Fukunaka R."/>
            <person name="Hamada M."/>
            <person name="Harada C."/>
            <person name="Hayashi A."/>
            <person name="Hijishita S."/>
            <person name="Honda M."/>
            <person name="Hosokawa S."/>
            <person name="Ichikawa Y."/>
            <person name="Idonuma A."/>
            <person name="Iijima M."/>
            <person name="Ikeda M."/>
            <person name="Ikeno M."/>
            <person name="Ito K."/>
            <person name="Ito S."/>
            <person name="Ito T."/>
            <person name="Ito Y."/>
            <person name="Ito Y."/>
            <person name="Iwabuchi A."/>
            <person name="Kamiya K."/>
            <person name="Karasawa W."/>
            <person name="Kurita K."/>
            <person name="Katagiri S."/>
            <person name="Kikuta A."/>
            <person name="Kobayashi H."/>
            <person name="Kobayashi N."/>
            <person name="Machita K."/>
            <person name="Maehara T."/>
            <person name="Masukawa M."/>
            <person name="Mizubayashi T."/>
            <person name="Mukai Y."/>
            <person name="Nagasaki H."/>
            <person name="Nagata Y."/>
            <person name="Naito S."/>
            <person name="Nakashima M."/>
            <person name="Nakama Y."/>
            <person name="Nakamichi Y."/>
            <person name="Nakamura M."/>
            <person name="Meguro A."/>
            <person name="Negishi M."/>
            <person name="Ohta I."/>
            <person name="Ohta T."/>
            <person name="Okamoto M."/>
            <person name="Ono N."/>
            <person name="Saji S."/>
            <person name="Sakaguchi M."/>
            <person name="Sakai K."/>
            <person name="Shibata M."/>
            <person name="Shimokawa T."/>
            <person name="Song J."/>
            <person name="Takazaki Y."/>
            <person name="Terasawa K."/>
            <person name="Tsugane M."/>
            <person name="Tsuji K."/>
            <person name="Ueda S."/>
            <person name="Waki K."/>
            <person name="Yamagata H."/>
            <person name="Yamamoto M."/>
            <person name="Yamamoto S."/>
            <person name="Yamane H."/>
            <person name="Yoshiki S."/>
            <person name="Yoshihara R."/>
            <person name="Yukawa K."/>
            <person name="Zhong H."/>
            <person name="Yano M."/>
            <person name="Yuan Q."/>
            <person name="Ouyang S."/>
            <person name="Liu J."/>
            <person name="Jones K.M."/>
            <person name="Gansberger K."/>
            <person name="Moffat K."/>
            <person name="Hill J."/>
            <person name="Bera J."/>
            <person name="Fadrosh D."/>
            <person name="Jin S."/>
            <person name="Johri S."/>
            <person name="Kim M."/>
            <person name="Overton L."/>
            <person name="Reardon M."/>
            <person name="Tsitrin T."/>
            <person name="Vuong H."/>
            <person name="Weaver B."/>
            <person name="Ciecko A."/>
            <person name="Tallon L."/>
            <person name="Jackson J."/>
            <person name="Pai G."/>
            <person name="Aken S.V."/>
            <person name="Utterback T."/>
            <person name="Reidmuller S."/>
            <person name="Feldblyum T."/>
            <person name="Hsiao J."/>
            <person name="Zismann V."/>
            <person name="Iobst S."/>
            <person name="de Vazeille A.R."/>
            <person name="Buell C.R."/>
            <person name="Ying K."/>
            <person name="Li Y."/>
            <person name="Lu T."/>
            <person name="Huang Y."/>
            <person name="Zhao Q."/>
            <person name="Feng Q."/>
            <person name="Zhang L."/>
            <person name="Zhu J."/>
            <person name="Weng Q."/>
            <person name="Mu J."/>
            <person name="Lu Y."/>
            <person name="Fan D."/>
            <person name="Liu Y."/>
            <person name="Guan J."/>
            <person name="Zhang Y."/>
            <person name="Yu S."/>
            <person name="Liu X."/>
            <person name="Zhang Y."/>
            <person name="Hong G."/>
            <person name="Han B."/>
            <person name="Choisne N."/>
            <person name="Demange N."/>
            <person name="Orjeda G."/>
            <person name="Samain S."/>
            <person name="Cattolico L."/>
            <person name="Pelletier E."/>
            <person name="Couloux A."/>
            <person name="Segurens B."/>
            <person name="Wincker P."/>
            <person name="D'Hont A."/>
            <person name="Scarpelli C."/>
            <person name="Weissenbach J."/>
            <person name="Salanoubat M."/>
            <person name="Quetier F."/>
            <person name="Yu Y."/>
            <person name="Kim H.R."/>
            <person name="Rambo T."/>
            <person name="Currie J."/>
            <person name="Collura K."/>
            <person name="Luo M."/>
            <person name="Yang T."/>
            <person name="Ammiraju J.S.S."/>
            <person name="Engler F."/>
            <person name="Soderlund C."/>
            <person name="Wing R.A."/>
            <person name="Palmer L.E."/>
            <person name="de la Bastide M."/>
            <person name="Spiegel L."/>
            <person name="Nascimento L."/>
            <person name="Zutavern T."/>
            <person name="O'Shaughnessy A."/>
            <person name="Dike S."/>
            <person name="Dedhia N."/>
            <person name="Preston R."/>
            <person name="Balija V."/>
            <person name="McCombie W.R."/>
            <person name="Chow T."/>
            <person name="Chen H."/>
            <person name="Chung M."/>
            <person name="Chen C."/>
            <person name="Shaw J."/>
            <person name="Wu H."/>
            <person name="Hsiao K."/>
            <person name="Chao Y."/>
            <person name="Chu M."/>
            <person name="Cheng C."/>
            <person name="Hour A."/>
            <person name="Lee P."/>
            <person name="Lin S."/>
            <person name="Lin Y."/>
            <person name="Liou J."/>
            <person name="Liu S."/>
            <person name="Hsing Y."/>
            <person name="Raghuvanshi S."/>
            <person name="Mohanty A."/>
            <person name="Bharti A.K."/>
            <person name="Gaur A."/>
            <person name="Gupta V."/>
            <person name="Kumar D."/>
            <person name="Ravi V."/>
            <person name="Vij S."/>
            <person name="Kapur A."/>
            <person name="Khurana P."/>
            <person name="Khurana P."/>
            <person name="Khurana J.P."/>
            <person name="Tyagi A.K."/>
            <person name="Gaikwad K."/>
            <person name="Singh A."/>
            <person name="Dalal V."/>
            <person name="Srivastava S."/>
            <person name="Dixit A."/>
            <person name="Pal A.K."/>
            <person name="Ghazi I.A."/>
            <person name="Yadav M."/>
            <person name="Pandit A."/>
            <person name="Bhargava A."/>
            <person name="Sureshbabu K."/>
            <person name="Batra K."/>
            <person name="Sharma T.R."/>
            <person name="Mohapatra T."/>
            <person name="Singh N.K."/>
            <person name="Messing J."/>
            <person name="Nelson A.B."/>
            <person name="Fuks G."/>
            <person name="Kavchok S."/>
            <person name="Keizer G."/>
            <person name="Linton E."/>
            <person name="Llaca V."/>
            <person name="Song R."/>
            <person name="Tanyolac B."/>
            <person name="Young S."/>
            <person name="Ho-Il K."/>
            <person name="Hahn J.H."/>
            <person name="Sangsakoo G."/>
            <person name="Vanavichit A."/>
            <person name="de Mattos Luiz.A.T."/>
            <person name="Zimmer P.D."/>
            <person name="Malone G."/>
            <person name="Dellagostin O."/>
            <person name="de Oliveira A.C."/>
            <person name="Bevan M."/>
            <person name="Bancroft I."/>
            <person name="Minx P."/>
            <person name="Cordum H."/>
            <person name="Wilson R."/>
            <person name="Cheng Z."/>
            <person name="Jin W."/>
            <person name="Jiang J."/>
            <person name="Leong S.A."/>
            <person name="Iwama H."/>
            <person name="Gojobori T."/>
            <person name="Itoh T."/>
            <person name="Niimura Y."/>
            <person name="Fujii Y."/>
            <person name="Habara T."/>
            <person name="Sakai H."/>
            <person name="Sato Y."/>
            <person name="Wilson G."/>
            <person name="Kumar K."/>
            <person name="McCouch S."/>
            <person name="Juretic N."/>
            <person name="Hoen D."/>
            <person name="Wright S."/>
            <person name="Bruskiewich R."/>
            <person name="Bureau T."/>
            <person name="Miyao A."/>
            <person name="Hirochika H."/>
            <person name="Nishikawa T."/>
            <person name="Kadowaki K."/>
            <person name="Sugiura M."/>
            <person name="Burr B."/>
            <person name="Sasaki T."/>
        </authorList>
    </citation>
    <scope>NUCLEOTIDE SEQUENCE [LARGE SCALE GENOMIC DNA]</scope>
    <source>
        <strain evidence="3">cv. Nipponbare</strain>
    </source>
</reference>
<dbReference type="Proteomes" id="UP000000763">
    <property type="component" value="Chromosome 8"/>
</dbReference>
<dbReference type="AlphaFoldDB" id="Q6Z958"/>
<feature type="compositionally biased region" description="Basic and acidic residues" evidence="1">
    <location>
        <begin position="218"/>
        <end position="233"/>
    </location>
</feature>
<sequence length="297" mass="31135">MDVREKEGGSPAAAAATTAAATVAHGGAGAAARRHGNGGAGTAARRHGNGGAAARERRRGGTRTAAQWRGERGEEGGAGREVATRWASGARVAGRETARGARGDGTGRQRRHDGRAAMGWAGGSGAGRKVRWRRTSGDETVRGAMGRRCGGDGRHWRETTATRGDGDSVAAAARGARQRHGARGGGTGREADGDDGDGGTAGERCKVATRGSGRLGQRRPDTRLAPSRRKDESFQALVPSRSRRGNSWSWHVSPGQIHSRLQHNRAPTMHLPPVEWREIPGVRRETALSLTQGQVVI</sequence>
<reference evidence="3" key="2">
    <citation type="journal article" date="2008" name="Nucleic Acids Res.">
        <title>The rice annotation project database (RAP-DB): 2008 update.</title>
        <authorList>
            <consortium name="The rice annotation project (RAP)"/>
        </authorList>
    </citation>
    <scope>GENOME REANNOTATION</scope>
    <source>
        <strain evidence="3">cv. Nipponbare</strain>
    </source>
</reference>
<feature type="compositionally biased region" description="Basic and acidic residues" evidence="1">
    <location>
        <begin position="149"/>
        <end position="166"/>
    </location>
</feature>
<evidence type="ECO:0000313" key="2">
    <source>
        <dbReference type="EMBL" id="BAD09961.1"/>
    </source>
</evidence>
<dbReference type="EMBL" id="AP004707">
    <property type="protein sequence ID" value="BAD09961.1"/>
    <property type="molecule type" value="Genomic_DNA"/>
</dbReference>
<evidence type="ECO:0000313" key="3">
    <source>
        <dbReference type="Proteomes" id="UP000000763"/>
    </source>
</evidence>
<feature type="region of interest" description="Disordered" evidence="1">
    <location>
        <begin position="1"/>
        <end position="250"/>
    </location>
</feature>
<accession>Q6Z958</accession>
<feature type="compositionally biased region" description="Low complexity" evidence="1">
    <location>
        <begin position="12"/>
        <end position="25"/>
    </location>
</feature>
<gene>
    <name evidence="2" type="primary">P0690E03.12</name>
</gene>
<proteinExistence type="predicted"/>
<feature type="compositionally biased region" description="Basic and acidic residues" evidence="1">
    <location>
        <begin position="93"/>
        <end position="107"/>
    </location>
</feature>
<name>Q6Z958_ORYSJ</name>
<organism evidence="2 3">
    <name type="scientific">Oryza sativa subsp. japonica</name>
    <name type="common">Rice</name>
    <dbReference type="NCBI Taxonomy" id="39947"/>
    <lineage>
        <taxon>Eukaryota</taxon>
        <taxon>Viridiplantae</taxon>
        <taxon>Streptophyta</taxon>
        <taxon>Embryophyta</taxon>
        <taxon>Tracheophyta</taxon>
        <taxon>Spermatophyta</taxon>
        <taxon>Magnoliopsida</taxon>
        <taxon>Liliopsida</taxon>
        <taxon>Poales</taxon>
        <taxon>Poaceae</taxon>
        <taxon>BOP clade</taxon>
        <taxon>Oryzoideae</taxon>
        <taxon>Oryzeae</taxon>
        <taxon>Oryzinae</taxon>
        <taxon>Oryza</taxon>
        <taxon>Oryza sativa</taxon>
    </lineage>
</organism>
<protein>
    <submittedName>
        <fullName evidence="2">Uncharacterized protein</fullName>
    </submittedName>
</protein>
<evidence type="ECO:0000256" key="1">
    <source>
        <dbReference type="SAM" id="MobiDB-lite"/>
    </source>
</evidence>
<feature type="compositionally biased region" description="Basic and acidic residues" evidence="1">
    <location>
        <begin position="69"/>
        <end position="78"/>
    </location>
</feature>